<keyword evidence="1" id="KW-1133">Transmembrane helix</keyword>
<organism evidence="2 3">
    <name type="scientific">Sulfobacillus benefaciens</name>
    <dbReference type="NCBI Taxonomy" id="453960"/>
    <lineage>
        <taxon>Bacteria</taxon>
        <taxon>Bacillati</taxon>
        <taxon>Bacillota</taxon>
        <taxon>Clostridia</taxon>
        <taxon>Eubacteriales</taxon>
        <taxon>Clostridiales Family XVII. Incertae Sedis</taxon>
        <taxon>Sulfobacillus</taxon>
    </lineage>
</organism>
<protein>
    <submittedName>
        <fullName evidence="2">Uncharacterized protein</fullName>
    </submittedName>
</protein>
<accession>A0A2T2XKX9</accession>
<proteinExistence type="predicted"/>
<feature type="transmembrane region" description="Helical" evidence="1">
    <location>
        <begin position="7"/>
        <end position="30"/>
    </location>
</feature>
<dbReference type="EMBL" id="PXYW01000003">
    <property type="protein sequence ID" value="PSR35145.1"/>
    <property type="molecule type" value="Genomic_DNA"/>
</dbReference>
<sequence>MTPIYQPLVFITYALFLLLSAFGAVIFFWIVLGNSRFPVLWVYAHVGLALATFVLFTVTMVQLGW</sequence>
<keyword evidence="1" id="KW-0472">Membrane</keyword>
<evidence type="ECO:0000313" key="3">
    <source>
        <dbReference type="Proteomes" id="UP000242972"/>
    </source>
</evidence>
<feature type="transmembrane region" description="Helical" evidence="1">
    <location>
        <begin position="42"/>
        <end position="63"/>
    </location>
</feature>
<gene>
    <name evidence="2" type="ORF">C7B46_01675</name>
</gene>
<reference evidence="2 3" key="1">
    <citation type="journal article" date="2014" name="BMC Genomics">
        <title>Comparison of environmental and isolate Sulfobacillus genomes reveals diverse carbon, sulfur, nitrogen, and hydrogen metabolisms.</title>
        <authorList>
            <person name="Justice N.B."/>
            <person name="Norman A."/>
            <person name="Brown C.T."/>
            <person name="Singh A."/>
            <person name="Thomas B.C."/>
            <person name="Banfield J.F."/>
        </authorList>
    </citation>
    <scope>NUCLEOTIDE SEQUENCE [LARGE SCALE GENOMIC DNA]</scope>
    <source>
        <strain evidence="2">AMDSBA4</strain>
    </source>
</reference>
<comment type="caution">
    <text evidence="2">The sequence shown here is derived from an EMBL/GenBank/DDBJ whole genome shotgun (WGS) entry which is preliminary data.</text>
</comment>
<evidence type="ECO:0000313" key="2">
    <source>
        <dbReference type="EMBL" id="PSR35145.1"/>
    </source>
</evidence>
<dbReference type="Proteomes" id="UP000242972">
    <property type="component" value="Unassembled WGS sequence"/>
</dbReference>
<keyword evidence="1" id="KW-0812">Transmembrane</keyword>
<dbReference type="AlphaFoldDB" id="A0A2T2XKX9"/>
<evidence type="ECO:0000256" key="1">
    <source>
        <dbReference type="SAM" id="Phobius"/>
    </source>
</evidence>
<name>A0A2T2XKX9_9FIRM</name>